<dbReference type="Gene3D" id="3.30.300.30">
    <property type="match status" value="1"/>
</dbReference>
<reference evidence="3" key="1">
    <citation type="submission" date="2022-11" db="UniProtKB">
        <authorList>
            <consortium name="WormBaseParasite"/>
        </authorList>
    </citation>
    <scope>IDENTIFICATION</scope>
</reference>
<dbReference type="PANTHER" id="PTHR24096:SF168">
    <property type="entry name" value="AMP-BINDING DOMAIN-CONTAINING PROTEIN"/>
    <property type="match status" value="1"/>
</dbReference>
<dbReference type="PANTHER" id="PTHR24096">
    <property type="entry name" value="LONG-CHAIN-FATTY-ACID--COA LIGASE"/>
    <property type="match status" value="1"/>
</dbReference>
<proteinExistence type="predicted"/>
<keyword evidence="2" id="KW-1185">Reference proteome</keyword>
<feature type="compositionally biased region" description="Polar residues" evidence="1">
    <location>
        <begin position="204"/>
        <end position="216"/>
    </location>
</feature>
<organism evidence="2 3">
    <name type="scientific">Ditylenchus dipsaci</name>
    <dbReference type="NCBI Taxonomy" id="166011"/>
    <lineage>
        <taxon>Eukaryota</taxon>
        <taxon>Metazoa</taxon>
        <taxon>Ecdysozoa</taxon>
        <taxon>Nematoda</taxon>
        <taxon>Chromadorea</taxon>
        <taxon>Rhabditida</taxon>
        <taxon>Tylenchina</taxon>
        <taxon>Tylenchomorpha</taxon>
        <taxon>Sphaerularioidea</taxon>
        <taxon>Anguinidae</taxon>
        <taxon>Anguininae</taxon>
        <taxon>Ditylenchus</taxon>
    </lineage>
</organism>
<dbReference type="AlphaFoldDB" id="A0A915D3X7"/>
<dbReference type="WBParaSite" id="jg15308">
    <property type="protein sequence ID" value="jg15308"/>
    <property type="gene ID" value="jg15308"/>
</dbReference>
<feature type="region of interest" description="Disordered" evidence="1">
    <location>
        <begin position="194"/>
        <end position="216"/>
    </location>
</feature>
<evidence type="ECO:0000313" key="2">
    <source>
        <dbReference type="Proteomes" id="UP000887574"/>
    </source>
</evidence>
<dbReference type="Proteomes" id="UP000887574">
    <property type="component" value="Unplaced"/>
</dbReference>
<accession>A0A915D3X7</accession>
<evidence type="ECO:0000313" key="3">
    <source>
        <dbReference type="WBParaSite" id="jg15308"/>
    </source>
</evidence>
<name>A0A915D3X7_9BILA</name>
<dbReference type="InterPro" id="IPR045851">
    <property type="entry name" value="AMP-bd_C_sf"/>
</dbReference>
<evidence type="ECO:0000256" key="1">
    <source>
        <dbReference type="SAM" id="MobiDB-lite"/>
    </source>
</evidence>
<protein>
    <submittedName>
        <fullName evidence="3">AMP-binding enzyme C-terminal domain-containing protein</fullName>
    </submittedName>
</protein>
<dbReference type="GO" id="GO:0016405">
    <property type="term" value="F:CoA-ligase activity"/>
    <property type="evidence" value="ECO:0007669"/>
    <property type="project" value="TreeGrafter"/>
</dbReference>
<dbReference type="SUPFAM" id="SSF56801">
    <property type="entry name" value="Acetyl-CoA synthetase-like"/>
    <property type="match status" value="1"/>
</dbReference>
<sequence>MMSRVLSANSSAGDSIDSLKYWTSFLNSDSRPIAIFALEVLSIPATRDVAFFDEDGYIYIVDRINDLIKLGDGILCPSEIEAVLRVHVAIDDCAIIGMERNNNGTSTKSNCSSTSSSSATDYCCPAFAVYIVRNCERPGLISSGEIKSYISAKLPALKEFNAAVFFVAEIPRTVGGRILRRKLLQRSTVEQKNAEVTTTRRESTYCQTSRSMESGM</sequence>